<organism evidence="6 7">
    <name type="scientific">Erpetoichthys calabaricus</name>
    <name type="common">Rope fish</name>
    <name type="synonym">Calamoichthys calabaricus</name>
    <dbReference type="NCBI Taxonomy" id="27687"/>
    <lineage>
        <taxon>Eukaryota</taxon>
        <taxon>Metazoa</taxon>
        <taxon>Chordata</taxon>
        <taxon>Craniata</taxon>
        <taxon>Vertebrata</taxon>
        <taxon>Euteleostomi</taxon>
        <taxon>Actinopterygii</taxon>
        <taxon>Polypteriformes</taxon>
        <taxon>Polypteridae</taxon>
        <taxon>Erpetoichthys</taxon>
    </lineage>
</organism>
<dbReference type="RefSeq" id="XP_028671217.1">
    <property type="nucleotide sequence ID" value="XM_028815384.2"/>
</dbReference>
<dbReference type="Ensembl" id="ENSECRT00000013924.1">
    <property type="protein sequence ID" value="ENSECRP00000013687.1"/>
    <property type="gene ID" value="ENSECRG00000009145.1"/>
</dbReference>
<reference evidence="6" key="3">
    <citation type="submission" date="2025-09" db="UniProtKB">
        <authorList>
            <consortium name="Ensembl"/>
        </authorList>
    </citation>
    <scope>IDENTIFICATION</scope>
</reference>
<keyword evidence="2 5" id="KW-0812">Transmembrane</keyword>
<evidence type="ECO:0000256" key="5">
    <source>
        <dbReference type="SAM" id="Phobius"/>
    </source>
</evidence>
<evidence type="ECO:0000313" key="7">
    <source>
        <dbReference type="Proteomes" id="UP000694620"/>
    </source>
</evidence>
<reference evidence="6" key="2">
    <citation type="submission" date="2025-08" db="UniProtKB">
        <authorList>
            <consortium name="Ensembl"/>
        </authorList>
    </citation>
    <scope>IDENTIFICATION</scope>
</reference>
<name>A0A8C4S9L1_ERPCA</name>
<gene>
    <name evidence="6" type="primary">LOC114662065</name>
</gene>
<feature type="transmembrane region" description="Helical" evidence="5">
    <location>
        <begin position="89"/>
        <end position="111"/>
    </location>
</feature>
<feature type="transmembrane region" description="Helical" evidence="5">
    <location>
        <begin position="195"/>
        <end position="217"/>
    </location>
</feature>
<dbReference type="GeneTree" id="ENSGT00940000171928"/>
<evidence type="ECO:0000256" key="3">
    <source>
        <dbReference type="ARBA" id="ARBA00022989"/>
    </source>
</evidence>
<dbReference type="SUPFAM" id="SSF48652">
    <property type="entry name" value="Tetraspanin"/>
    <property type="match status" value="1"/>
</dbReference>
<evidence type="ECO:0000256" key="2">
    <source>
        <dbReference type="ARBA" id="ARBA00022692"/>
    </source>
</evidence>
<dbReference type="AlphaFoldDB" id="A0A8C4S9L1"/>
<dbReference type="Proteomes" id="UP000694620">
    <property type="component" value="Chromosome 12"/>
</dbReference>
<dbReference type="InterPro" id="IPR008952">
    <property type="entry name" value="Tetraspanin_EC2_sf"/>
</dbReference>
<sequence length="242" mass="25925">MALAFCGNICKCVCIILSLIYGVAGLVLGGLGIWLRLSSMTRGLFDVNLDTKQFIIVVILLIAVGLMLLCFAVSSLCGACTESTESINVAGLFLGLLLGGVIAGGTLAFIFKNTVAQNLGEFYTVVYLKYLNTRDASLAITLNLFHNLFDCCGIAGGVLEPFVSETCPEKGLWGKITTMACPSIILDMFNSSGGAILGIFIAVAVFMVMTGIFNGILHTEIKKDKNQVSQEALPLHMHMYKF</sequence>
<feature type="transmembrane region" description="Helical" evidence="5">
    <location>
        <begin position="54"/>
        <end position="77"/>
    </location>
</feature>
<dbReference type="Pfam" id="PF00335">
    <property type="entry name" value="Tetraspanin"/>
    <property type="match status" value="1"/>
</dbReference>
<accession>A0A8C4S9L1</accession>
<reference evidence="6" key="1">
    <citation type="submission" date="2021-06" db="EMBL/GenBank/DDBJ databases">
        <authorList>
            <consortium name="Wellcome Sanger Institute Data Sharing"/>
        </authorList>
    </citation>
    <scope>NUCLEOTIDE SEQUENCE [LARGE SCALE GENOMIC DNA]</scope>
</reference>
<keyword evidence="4 5" id="KW-0472">Membrane</keyword>
<dbReference type="Gene3D" id="1.10.1450.10">
    <property type="entry name" value="Tetraspanin"/>
    <property type="match status" value="1"/>
</dbReference>
<comment type="subcellular location">
    <subcellularLocation>
        <location evidence="1">Membrane</location>
        <topology evidence="1">Multi-pass membrane protein</topology>
    </subcellularLocation>
</comment>
<dbReference type="PRINTS" id="PR00259">
    <property type="entry name" value="TMFOUR"/>
</dbReference>
<keyword evidence="3 5" id="KW-1133">Transmembrane helix</keyword>
<dbReference type="GO" id="GO:0016020">
    <property type="term" value="C:membrane"/>
    <property type="evidence" value="ECO:0007669"/>
    <property type="project" value="UniProtKB-SubCell"/>
</dbReference>
<dbReference type="GeneID" id="114662065"/>
<feature type="transmembrane region" description="Helical" evidence="5">
    <location>
        <begin position="12"/>
        <end position="34"/>
    </location>
</feature>
<proteinExistence type="predicted"/>
<protein>
    <submittedName>
        <fullName evidence="6">CD9 antigen-like</fullName>
    </submittedName>
</protein>
<dbReference type="InterPro" id="IPR018499">
    <property type="entry name" value="Tetraspanin/Peripherin"/>
</dbReference>
<evidence type="ECO:0000256" key="1">
    <source>
        <dbReference type="ARBA" id="ARBA00004141"/>
    </source>
</evidence>
<evidence type="ECO:0000313" key="6">
    <source>
        <dbReference type="Ensembl" id="ENSECRP00000013687.1"/>
    </source>
</evidence>
<evidence type="ECO:0000256" key="4">
    <source>
        <dbReference type="ARBA" id="ARBA00023136"/>
    </source>
</evidence>
<keyword evidence="7" id="KW-1185">Reference proteome</keyword>